<proteinExistence type="predicted"/>
<accession>A0ABV3P3C0</accession>
<gene>
    <name evidence="5" type="ORF">AB1207_05055</name>
</gene>
<reference evidence="5 6" key="1">
    <citation type="submission" date="2024-07" db="EMBL/GenBank/DDBJ databases">
        <authorList>
            <person name="Thanompreechachai J."/>
            <person name="Duangmal K."/>
        </authorList>
    </citation>
    <scope>NUCLEOTIDE SEQUENCE [LARGE SCALE GENOMIC DNA]</scope>
    <source>
        <strain evidence="5 6">KCTC 19886</strain>
    </source>
</reference>
<protein>
    <submittedName>
        <fullName evidence="5">Glycosyltransferase family 4 protein</fullName>
        <ecNumber evidence="5">2.4.-.-</ecNumber>
    </submittedName>
</protein>
<comment type="caution">
    <text evidence="5">The sequence shown here is derived from an EMBL/GenBank/DDBJ whole genome shotgun (WGS) entry which is preliminary data.</text>
</comment>
<dbReference type="EMBL" id="JBFNQN010000003">
    <property type="protein sequence ID" value="MEW9264105.1"/>
    <property type="molecule type" value="Genomic_DNA"/>
</dbReference>
<dbReference type="Pfam" id="PF00534">
    <property type="entry name" value="Glycos_transf_1"/>
    <property type="match status" value="1"/>
</dbReference>
<dbReference type="PANTHER" id="PTHR12526">
    <property type="entry name" value="GLYCOSYLTRANSFERASE"/>
    <property type="match status" value="1"/>
</dbReference>
<dbReference type="RefSeq" id="WP_367636712.1">
    <property type="nucleotide sequence ID" value="NZ_JBFNQN010000003.1"/>
</dbReference>
<dbReference type="SUPFAM" id="SSF53756">
    <property type="entry name" value="UDP-Glycosyltransferase/glycogen phosphorylase"/>
    <property type="match status" value="1"/>
</dbReference>
<keyword evidence="1 5" id="KW-0328">Glycosyltransferase</keyword>
<keyword evidence="2 5" id="KW-0808">Transferase</keyword>
<dbReference type="PANTHER" id="PTHR12526:SF638">
    <property type="entry name" value="SPORE COAT PROTEIN SA"/>
    <property type="match status" value="1"/>
</dbReference>
<evidence type="ECO:0000256" key="2">
    <source>
        <dbReference type="ARBA" id="ARBA00022679"/>
    </source>
</evidence>
<dbReference type="Gene3D" id="3.40.50.2000">
    <property type="entry name" value="Glycogen Phosphorylase B"/>
    <property type="match status" value="2"/>
</dbReference>
<sequence length="379" mass="40548">MSRSVRRPRVLHVVQRYFPEMGGLETHVAEVTRGLQEAGEFDVTVLTTDRSGQLPRRDEVNGVPVLRRRSWPRHGDLYLAPGLPAPLVRGRWDLVHVQGVNTLAPPVGMLAAIASRTPFVLTFHSGGHSSPVRTAGRRAQYGALAPLLRRAARLIAVSRFERSLFMGVTGLPQDRFTVIPNGGRLPATPADVRPVSGRIVTSGRLERYKGHHRVIEALPLVRRSVPEAHLVVLGRGPYEPELREAARRAGVSEHVEIRALAPTDRGAMATELARSSVMAAMSEYEAHPVGVMEAVTLGLPVVGADVAGIGDLVEDGLVDGVPVDAEAAELAAALVARLSVGAVDGAAPHSPRAVELPTWETSVAATAQVYRDVLAGGRS</sequence>
<organism evidence="5 6">
    <name type="scientific">Kineococcus endophyticus</name>
    <dbReference type="NCBI Taxonomy" id="1181883"/>
    <lineage>
        <taxon>Bacteria</taxon>
        <taxon>Bacillati</taxon>
        <taxon>Actinomycetota</taxon>
        <taxon>Actinomycetes</taxon>
        <taxon>Kineosporiales</taxon>
        <taxon>Kineosporiaceae</taxon>
        <taxon>Kineococcus</taxon>
    </lineage>
</organism>
<dbReference type="InterPro" id="IPR028098">
    <property type="entry name" value="Glyco_trans_4-like_N"/>
</dbReference>
<dbReference type="Pfam" id="PF13439">
    <property type="entry name" value="Glyco_transf_4"/>
    <property type="match status" value="1"/>
</dbReference>
<name>A0ABV3P3C0_9ACTN</name>
<evidence type="ECO:0000313" key="6">
    <source>
        <dbReference type="Proteomes" id="UP001555826"/>
    </source>
</evidence>
<evidence type="ECO:0000259" key="4">
    <source>
        <dbReference type="Pfam" id="PF13439"/>
    </source>
</evidence>
<keyword evidence="6" id="KW-1185">Reference proteome</keyword>
<dbReference type="EC" id="2.4.-.-" evidence="5"/>
<evidence type="ECO:0000256" key="1">
    <source>
        <dbReference type="ARBA" id="ARBA00022676"/>
    </source>
</evidence>
<dbReference type="Proteomes" id="UP001555826">
    <property type="component" value="Unassembled WGS sequence"/>
</dbReference>
<dbReference type="GO" id="GO:0016757">
    <property type="term" value="F:glycosyltransferase activity"/>
    <property type="evidence" value="ECO:0007669"/>
    <property type="project" value="UniProtKB-KW"/>
</dbReference>
<feature type="domain" description="Glycosyltransferase subfamily 4-like N-terminal" evidence="4">
    <location>
        <begin position="21"/>
        <end position="182"/>
    </location>
</feature>
<feature type="domain" description="Glycosyl transferase family 1" evidence="3">
    <location>
        <begin position="199"/>
        <end position="338"/>
    </location>
</feature>
<evidence type="ECO:0000313" key="5">
    <source>
        <dbReference type="EMBL" id="MEW9264105.1"/>
    </source>
</evidence>
<evidence type="ECO:0000259" key="3">
    <source>
        <dbReference type="Pfam" id="PF00534"/>
    </source>
</evidence>
<dbReference type="CDD" id="cd03801">
    <property type="entry name" value="GT4_PimA-like"/>
    <property type="match status" value="1"/>
</dbReference>
<dbReference type="InterPro" id="IPR001296">
    <property type="entry name" value="Glyco_trans_1"/>
</dbReference>